<sequence length="193" mass="23071">MIAQCGKNVIYIYFLKLEERLYRKFTWLKQNTKDLIDQLEKKKDKECKNKQVYCFCEPLHYDQIINGLCCDNKAQCDCCKTDPTIKKRPKLVADPVPGPSCQEQKTNSVFTNEERKRLFCVWSEGWERSNCCEKNYQLVSMDERYFEKKIPIGKQPHSAIEGIVRHHPFCRNNRPWIHPLVCSMEWYYVLNPY</sequence>
<evidence type="ECO:0000313" key="1">
    <source>
        <dbReference type="EMBL" id="KAL3099328.1"/>
    </source>
</evidence>
<dbReference type="Proteomes" id="UP001620626">
    <property type="component" value="Unassembled WGS sequence"/>
</dbReference>
<organism evidence="1 2">
    <name type="scientific">Heterodera trifolii</name>
    <dbReference type="NCBI Taxonomy" id="157864"/>
    <lineage>
        <taxon>Eukaryota</taxon>
        <taxon>Metazoa</taxon>
        <taxon>Ecdysozoa</taxon>
        <taxon>Nematoda</taxon>
        <taxon>Chromadorea</taxon>
        <taxon>Rhabditida</taxon>
        <taxon>Tylenchina</taxon>
        <taxon>Tylenchomorpha</taxon>
        <taxon>Tylenchoidea</taxon>
        <taxon>Heteroderidae</taxon>
        <taxon>Heteroderinae</taxon>
        <taxon>Heterodera</taxon>
    </lineage>
</organism>
<dbReference type="AlphaFoldDB" id="A0ABD2K910"/>
<comment type="caution">
    <text evidence="1">The sequence shown here is derived from an EMBL/GenBank/DDBJ whole genome shotgun (WGS) entry which is preliminary data.</text>
</comment>
<keyword evidence="2" id="KW-1185">Reference proteome</keyword>
<accession>A0ABD2K910</accession>
<evidence type="ECO:0000313" key="2">
    <source>
        <dbReference type="Proteomes" id="UP001620626"/>
    </source>
</evidence>
<reference evidence="1 2" key="1">
    <citation type="submission" date="2024-10" db="EMBL/GenBank/DDBJ databases">
        <authorList>
            <person name="Kim D."/>
        </authorList>
    </citation>
    <scope>NUCLEOTIDE SEQUENCE [LARGE SCALE GENOMIC DNA]</scope>
    <source>
        <strain evidence="1">BH-2024</strain>
    </source>
</reference>
<protein>
    <submittedName>
        <fullName evidence="1">Uncharacterized protein</fullName>
    </submittedName>
</protein>
<gene>
    <name evidence="1" type="ORF">niasHT_021895</name>
</gene>
<proteinExistence type="predicted"/>
<dbReference type="EMBL" id="JBICBT010000811">
    <property type="protein sequence ID" value="KAL3099328.1"/>
    <property type="molecule type" value="Genomic_DNA"/>
</dbReference>
<name>A0ABD2K910_9BILA</name>